<reference evidence="8 9" key="1">
    <citation type="submission" date="2019-06" db="EMBL/GenBank/DDBJ databases">
        <title>Sequencing the genomes of 1000 actinobacteria strains.</title>
        <authorList>
            <person name="Klenk H.-P."/>
        </authorList>
    </citation>
    <scope>NUCLEOTIDE SEQUENCE [LARGE SCALE GENOMIC DNA]</scope>
    <source>
        <strain evidence="8 9">DSM 10596</strain>
    </source>
</reference>
<name>A0A542SQJ3_9MICO</name>
<sequence>MKKTVLAVPVALLAAAALAGCAGGTAASSSSSSRPSAGKSDLAIVATTTQVADFTRNVVGDLAQVTQLIQPNASAHSFDPTAAELLAISQADVIVESGAGLETWLSKVTEAAGFKGTLVDSSQGVELGGDGDHDHDHGDDADHADDHDDADHADADGHTENESGQEESKNPHIWMDPANAIIMVTNIADALADKDPTNAAGFKKNAETYNAKLKKLDEWIADSVDQVPADKRLMVSNHDAFYYYTQAFDIDFVGSIIPNFEDNAEPSAAQIQDLIDNIKKLGVKAIFSESAIDPKAAEQVAKSAGVTVYSGEDALYADSLGPAGSTGDTYIKAQIHNTTVILSAWGAQPLTLPSDIQS</sequence>
<gene>
    <name evidence="8" type="ORF">FB389_1579</name>
</gene>
<keyword evidence="4 7" id="KW-0732">Signal</keyword>
<dbReference type="InterPro" id="IPR050492">
    <property type="entry name" value="Bact_metal-bind_prot9"/>
</dbReference>
<evidence type="ECO:0000256" key="2">
    <source>
        <dbReference type="ARBA" id="ARBA00022448"/>
    </source>
</evidence>
<proteinExistence type="inferred from homology"/>
<evidence type="ECO:0000256" key="7">
    <source>
        <dbReference type="SAM" id="SignalP"/>
    </source>
</evidence>
<protein>
    <submittedName>
        <fullName evidence="8">Zinc/manganese transport system substrate-binding protein/manganese/iron transport system substrate-binding protein</fullName>
    </submittedName>
</protein>
<comment type="similarity">
    <text evidence="5">Belongs to the bacterial solute-binding protein 9 family.</text>
</comment>
<evidence type="ECO:0000256" key="4">
    <source>
        <dbReference type="ARBA" id="ARBA00022729"/>
    </source>
</evidence>
<evidence type="ECO:0000313" key="9">
    <source>
        <dbReference type="Proteomes" id="UP000316181"/>
    </source>
</evidence>
<dbReference type="EMBL" id="VFNV01000001">
    <property type="protein sequence ID" value="TQK76879.1"/>
    <property type="molecule type" value="Genomic_DNA"/>
</dbReference>
<dbReference type="PRINTS" id="PR00690">
    <property type="entry name" value="ADHESNFAMILY"/>
</dbReference>
<evidence type="ECO:0000256" key="6">
    <source>
        <dbReference type="SAM" id="MobiDB-lite"/>
    </source>
</evidence>
<comment type="subcellular location">
    <subcellularLocation>
        <location evidence="1">Cell envelope</location>
    </subcellularLocation>
</comment>
<dbReference type="AlphaFoldDB" id="A0A542SQJ3"/>
<dbReference type="InterPro" id="IPR006127">
    <property type="entry name" value="ZnuA-like"/>
</dbReference>
<accession>A0A542SQJ3</accession>
<dbReference type="GO" id="GO:0030313">
    <property type="term" value="C:cell envelope"/>
    <property type="evidence" value="ECO:0007669"/>
    <property type="project" value="UniProtKB-SubCell"/>
</dbReference>
<dbReference type="Proteomes" id="UP000316181">
    <property type="component" value="Unassembled WGS sequence"/>
</dbReference>
<dbReference type="Pfam" id="PF01297">
    <property type="entry name" value="ZnuA"/>
    <property type="match status" value="1"/>
</dbReference>
<comment type="caution">
    <text evidence="8">The sequence shown here is derived from an EMBL/GenBank/DDBJ whole genome shotgun (WGS) entry which is preliminary data.</text>
</comment>
<keyword evidence="3" id="KW-0479">Metal-binding</keyword>
<keyword evidence="2 5" id="KW-0813">Transport</keyword>
<dbReference type="RefSeq" id="WP_142112452.1">
    <property type="nucleotide sequence ID" value="NZ_BAAATB010000004.1"/>
</dbReference>
<feature type="compositionally biased region" description="Basic and acidic residues" evidence="6">
    <location>
        <begin position="130"/>
        <end position="170"/>
    </location>
</feature>
<feature type="signal peptide" evidence="7">
    <location>
        <begin position="1"/>
        <end position="19"/>
    </location>
</feature>
<dbReference type="PRINTS" id="PR00691">
    <property type="entry name" value="ADHESINB"/>
</dbReference>
<evidence type="ECO:0000313" key="8">
    <source>
        <dbReference type="EMBL" id="TQK76879.1"/>
    </source>
</evidence>
<evidence type="ECO:0000256" key="3">
    <source>
        <dbReference type="ARBA" id="ARBA00022723"/>
    </source>
</evidence>
<dbReference type="InterPro" id="IPR006129">
    <property type="entry name" value="AdhesinB"/>
</dbReference>
<dbReference type="Gene3D" id="3.40.50.1980">
    <property type="entry name" value="Nitrogenase molybdenum iron protein domain"/>
    <property type="match status" value="2"/>
</dbReference>
<dbReference type="SUPFAM" id="SSF53807">
    <property type="entry name" value="Helical backbone' metal receptor"/>
    <property type="match status" value="1"/>
</dbReference>
<evidence type="ECO:0000256" key="1">
    <source>
        <dbReference type="ARBA" id="ARBA00004196"/>
    </source>
</evidence>
<dbReference type="OrthoDB" id="9810636at2"/>
<dbReference type="PANTHER" id="PTHR42953">
    <property type="entry name" value="HIGH-AFFINITY ZINC UPTAKE SYSTEM PROTEIN ZNUA-RELATED"/>
    <property type="match status" value="1"/>
</dbReference>
<organism evidence="8 9">
    <name type="scientific">Rarobacter incanus</name>
    <dbReference type="NCBI Taxonomy" id="153494"/>
    <lineage>
        <taxon>Bacteria</taxon>
        <taxon>Bacillati</taxon>
        <taxon>Actinomycetota</taxon>
        <taxon>Actinomycetes</taxon>
        <taxon>Micrococcales</taxon>
        <taxon>Rarobacteraceae</taxon>
        <taxon>Rarobacter</taxon>
    </lineage>
</organism>
<dbReference type="GO" id="GO:0030001">
    <property type="term" value="P:metal ion transport"/>
    <property type="evidence" value="ECO:0007669"/>
    <property type="project" value="InterPro"/>
</dbReference>
<dbReference type="InterPro" id="IPR006128">
    <property type="entry name" value="Lipoprotein_PsaA-like"/>
</dbReference>
<dbReference type="GO" id="GO:0046872">
    <property type="term" value="F:metal ion binding"/>
    <property type="evidence" value="ECO:0007669"/>
    <property type="project" value="UniProtKB-KW"/>
</dbReference>
<keyword evidence="9" id="KW-1185">Reference proteome</keyword>
<feature type="region of interest" description="Disordered" evidence="6">
    <location>
        <begin position="122"/>
        <end position="172"/>
    </location>
</feature>
<dbReference type="PROSITE" id="PS51257">
    <property type="entry name" value="PROKAR_LIPOPROTEIN"/>
    <property type="match status" value="1"/>
</dbReference>
<dbReference type="PANTHER" id="PTHR42953:SF1">
    <property type="entry name" value="METAL-BINDING PROTEIN HI_0362-RELATED"/>
    <property type="match status" value="1"/>
</dbReference>
<evidence type="ECO:0000256" key="5">
    <source>
        <dbReference type="RuleBase" id="RU003512"/>
    </source>
</evidence>
<dbReference type="GO" id="GO:0007155">
    <property type="term" value="P:cell adhesion"/>
    <property type="evidence" value="ECO:0007669"/>
    <property type="project" value="InterPro"/>
</dbReference>
<feature type="chain" id="PRO_5038818290" evidence="7">
    <location>
        <begin position="20"/>
        <end position="358"/>
    </location>
</feature>